<dbReference type="STRING" id="1300349.I603_0783"/>
<name>A0A1A7BMF2_9SPHN</name>
<organism evidence="2 3">
    <name type="scientific">Erythrobacter dokdonensis DSW-74</name>
    <dbReference type="NCBI Taxonomy" id="1300349"/>
    <lineage>
        <taxon>Bacteria</taxon>
        <taxon>Pseudomonadati</taxon>
        <taxon>Pseudomonadota</taxon>
        <taxon>Alphaproteobacteria</taxon>
        <taxon>Sphingomonadales</taxon>
        <taxon>Erythrobacteraceae</taxon>
        <taxon>Erythrobacter/Porphyrobacter group</taxon>
        <taxon>Erythrobacter</taxon>
    </lineage>
</organism>
<evidence type="ECO:0000313" key="3">
    <source>
        <dbReference type="Proteomes" id="UP000092484"/>
    </source>
</evidence>
<keyword evidence="3" id="KW-1185">Reference proteome</keyword>
<dbReference type="Pfam" id="PF01963">
    <property type="entry name" value="TraB_PrgY_gumN"/>
    <property type="match status" value="1"/>
</dbReference>
<evidence type="ECO:0000313" key="2">
    <source>
        <dbReference type="EMBL" id="OBV12652.1"/>
    </source>
</evidence>
<dbReference type="CDD" id="cd14789">
    <property type="entry name" value="Tiki"/>
    <property type="match status" value="1"/>
</dbReference>
<dbReference type="EMBL" id="LZYB01000001">
    <property type="protein sequence ID" value="OBV12652.1"/>
    <property type="molecule type" value="Genomic_DNA"/>
</dbReference>
<reference evidence="2 3" key="1">
    <citation type="submission" date="2016-06" db="EMBL/GenBank/DDBJ databases">
        <title>Genome sequence of Porphyrobacter dokdonensis DSW-74.</title>
        <authorList>
            <person name="Kim J.F."/>
            <person name="Song J.Y."/>
        </authorList>
    </citation>
    <scope>NUCLEOTIDE SEQUENCE [LARGE SCALE GENOMIC DNA]</scope>
    <source>
        <strain evidence="2 3">DSW-74</strain>
    </source>
</reference>
<comment type="caution">
    <text evidence="2">The sequence shown here is derived from an EMBL/GenBank/DDBJ whole genome shotgun (WGS) entry which is preliminary data.</text>
</comment>
<protein>
    <submittedName>
        <fullName evidence="2">GumN</fullName>
    </submittedName>
</protein>
<dbReference type="RefSeq" id="WP_232305237.1">
    <property type="nucleotide sequence ID" value="NZ_LZYB01000001.1"/>
</dbReference>
<keyword evidence="1" id="KW-0732">Signal</keyword>
<feature type="chain" id="PRO_5008355172" evidence="1">
    <location>
        <begin position="26"/>
        <end position="305"/>
    </location>
</feature>
<dbReference type="PATRIC" id="fig|1300349.4.peg.777"/>
<dbReference type="InterPro" id="IPR047111">
    <property type="entry name" value="YbaP-like"/>
</dbReference>
<dbReference type="InterPro" id="IPR002816">
    <property type="entry name" value="TraB/PrgY/GumN_fam"/>
</dbReference>
<dbReference type="PANTHER" id="PTHR40590:SF1">
    <property type="entry name" value="CYTOPLASMIC PROTEIN"/>
    <property type="match status" value="1"/>
</dbReference>
<sequence>MMKLANLLALTVAPLALFGAAPALADNHAAIEAAAPASTGNGPALWKVADEDTTIYLFGTVHVLPKGIEWYDATIASALEGSDMIVTEIKMDKASEAELQQLSMQMGMLPGGTTLRSLLTPEQTTAYEGALAKIGAPPAAFDPLKPWLAGLTLSLLPLMQQGYDPSSGVEKVLLTKAGDKPQGALETAEFQLGIFNGMPTEGQVAFLMEAVEGMDDVKTMLDRMVAEWAEGDADELAAIMNENMEDPAVAEALLYQRNANWAEWIDTRLDTPGTVFVAVGAGHLAGAKSVQDYLAEKGIAVARVK</sequence>
<dbReference type="AlphaFoldDB" id="A0A1A7BMF2"/>
<evidence type="ECO:0000256" key="1">
    <source>
        <dbReference type="SAM" id="SignalP"/>
    </source>
</evidence>
<feature type="signal peptide" evidence="1">
    <location>
        <begin position="1"/>
        <end position="25"/>
    </location>
</feature>
<dbReference type="PANTHER" id="PTHR40590">
    <property type="entry name" value="CYTOPLASMIC PROTEIN-RELATED"/>
    <property type="match status" value="1"/>
</dbReference>
<proteinExistence type="predicted"/>
<accession>A0A1A7BMF2</accession>
<dbReference type="Proteomes" id="UP000092484">
    <property type="component" value="Unassembled WGS sequence"/>
</dbReference>
<gene>
    <name evidence="2" type="ORF">I603_0783</name>
</gene>